<dbReference type="Gene3D" id="3.30.460.10">
    <property type="entry name" value="Beta Polymerase, domain 2"/>
    <property type="match status" value="1"/>
</dbReference>
<name>A0A7K1UK54_9MICC</name>
<evidence type="ECO:0000313" key="1">
    <source>
        <dbReference type="EMBL" id="MVT26863.1"/>
    </source>
</evidence>
<proteinExistence type="predicted"/>
<organism evidence="1 2">
    <name type="scientific">Nesterenkonia alkaliphila</name>
    <dbReference type="NCBI Taxonomy" id="1463631"/>
    <lineage>
        <taxon>Bacteria</taxon>
        <taxon>Bacillati</taxon>
        <taxon>Actinomycetota</taxon>
        <taxon>Actinomycetes</taxon>
        <taxon>Micrococcales</taxon>
        <taxon>Micrococcaceae</taxon>
        <taxon>Nesterenkonia</taxon>
    </lineage>
</organism>
<sequence>MMEQNDDAYLDQTLIGGLEPGPISVVDYDERWALRFHHTAERVRQALDGHALDVEHIGSTSVPGLAAKPIVDMLVTVDDVTDETAYLPALESIGFVLRVREPGHRMLRTPEQDVHLHVYEPTDAEVKNLLDLRDWLRIDEGDRELYAKTKRQLATQRWSDMNHYAEAKTEVVLEILDRARAWRAGTSSSAR</sequence>
<keyword evidence="2" id="KW-1185">Reference proteome</keyword>
<dbReference type="SUPFAM" id="SSF81301">
    <property type="entry name" value="Nucleotidyltransferase"/>
    <property type="match status" value="1"/>
</dbReference>
<dbReference type="EMBL" id="WRPM01000075">
    <property type="protein sequence ID" value="MVT26863.1"/>
    <property type="molecule type" value="Genomic_DNA"/>
</dbReference>
<dbReference type="Proteomes" id="UP000460157">
    <property type="component" value="Unassembled WGS sequence"/>
</dbReference>
<reference evidence="1 2" key="1">
    <citation type="submission" date="2019-12" db="EMBL/GenBank/DDBJ databases">
        <title>Nesterenkonia muleiensis sp. nov., a novel actinobacterium isolated from sap of Populus euphratica.</title>
        <authorList>
            <person name="Wang R."/>
        </authorList>
    </citation>
    <scope>NUCLEOTIDE SEQUENCE [LARGE SCALE GENOMIC DNA]</scope>
    <source>
        <strain evidence="1 2">F10</strain>
    </source>
</reference>
<comment type="caution">
    <text evidence="1">The sequence shown here is derived from an EMBL/GenBank/DDBJ whole genome shotgun (WGS) entry which is preliminary data.</text>
</comment>
<accession>A0A7K1UK54</accession>
<dbReference type="AlphaFoldDB" id="A0A7K1UK54"/>
<dbReference type="Pfam" id="PF04229">
    <property type="entry name" value="GrpB"/>
    <property type="match status" value="1"/>
</dbReference>
<gene>
    <name evidence="1" type="ORF">GNZ21_10930</name>
</gene>
<protein>
    <submittedName>
        <fullName evidence="1">GrpB family protein</fullName>
    </submittedName>
</protein>
<dbReference type="OrthoDB" id="9799092at2"/>
<dbReference type="PANTHER" id="PTHR34822:SF1">
    <property type="entry name" value="GRPB FAMILY PROTEIN"/>
    <property type="match status" value="1"/>
</dbReference>
<evidence type="ECO:0000313" key="2">
    <source>
        <dbReference type="Proteomes" id="UP000460157"/>
    </source>
</evidence>
<dbReference type="InterPro" id="IPR043519">
    <property type="entry name" value="NT_sf"/>
</dbReference>
<dbReference type="InterPro" id="IPR007344">
    <property type="entry name" value="GrpB/CoaE"/>
</dbReference>
<dbReference type="PANTHER" id="PTHR34822">
    <property type="entry name" value="GRPB DOMAIN PROTEIN (AFU_ORTHOLOGUE AFUA_1G01530)"/>
    <property type="match status" value="1"/>
</dbReference>